<dbReference type="Gene3D" id="3.30.70.360">
    <property type="match status" value="1"/>
</dbReference>
<dbReference type="InterPro" id="IPR047177">
    <property type="entry name" value="Pept_M20A"/>
</dbReference>
<feature type="domain" description="Peptidase M20 dimerisation" evidence="7">
    <location>
        <begin position="220"/>
        <end position="364"/>
    </location>
</feature>
<dbReference type="EMBL" id="VOPY01000004">
    <property type="protein sequence ID" value="TXC67781.1"/>
    <property type="molecule type" value="Genomic_DNA"/>
</dbReference>
<evidence type="ECO:0000313" key="8">
    <source>
        <dbReference type="EMBL" id="TXC67781.1"/>
    </source>
</evidence>
<keyword evidence="9" id="KW-1185">Reference proteome</keyword>
<evidence type="ECO:0000256" key="1">
    <source>
        <dbReference type="ARBA" id="ARBA00006247"/>
    </source>
</evidence>
<gene>
    <name evidence="8" type="ORF">FSZ31_12470</name>
</gene>
<evidence type="ECO:0000259" key="7">
    <source>
        <dbReference type="Pfam" id="PF07687"/>
    </source>
</evidence>
<feature type="chain" id="PRO_5023129204" evidence="6">
    <location>
        <begin position="24"/>
        <end position="468"/>
    </location>
</feature>
<comment type="similarity">
    <text evidence="1">Belongs to the peptidase M20A family.</text>
</comment>
<dbReference type="AlphaFoldDB" id="A0A5C6U6K4"/>
<evidence type="ECO:0000256" key="6">
    <source>
        <dbReference type="SAM" id="SignalP"/>
    </source>
</evidence>
<dbReference type="Gene3D" id="1.10.150.900">
    <property type="match status" value="1"/>
</dbReference>
<reference evidence="8 9" key="1">
    <citation type="submission" date="2019-08" db="EMBL/GenBank/DDBJ databases">
        <title>Sphingorhabdus soil sp. nov., isolated from arctic soil.</title>
        <authorList>
            <person name="Liu Y."/>
        </authorList>
    </citation>
    <scope>NUCLEOTIDE SEQUENCE [LARGE SCALE GENOMIC DNA]</scope>
    <source>
        <strain evidence="8 9">D-2Q-5-6</strain>
    </source>
</reference>
<dbReference type="NCBIfam" id="NF006596">
    <property type="entry name" value="PRK09133.1"/>
    <property type="match status" value="1"/>
</dbReference>
<proteinExistence type="inferred from homology"/>
<dbReference type="Gene3D" id="3.40.630.10">
    <property type="entry name" value="Zn peptidases"/>
    <property type="match status" value="1"/>
</dbReference>
<keyword evidence="2" id="KW-0645">Protease</keyword>
<dbReference type="GO" id="GO:0008233">
    <property type="term" value="F:peptidase activity"/>
    <property type="evidence" value="ECO:0007669"/>
    <property type="project" value="UniProtKB-KW"/>
</dbReference>
<keyword evidence="4 8" id="KW-0378">Hydrolase</keyword>
<dbReference type="SUPFAM" id="SSF53187">
    <property type="entry name" value="Zn-dependent exopeptidases"/>
    <property type="match status" value="1"/>
</dbReference>
<dbReference type="PANTHER" id="PTHR45962">
    <property type="entry name" value="N-FATTY-ACYL-AMINO ACID SYNTHASE/HYDROLASE PM20D1"/>
    <property type="match status" value="1"/>
</dbReference>
<evidence type="ECO:0000256" key="4">
    <source>
        <dbReference type="ARBA" id="ARBA00022801"/>
    </source>
</evidence>
<dbReference type="PROSITE" id="PS00758">
    <property type="entry name" value="ARGE_DAPE_CPG2_1"/>
    <property type="match status" value="1"/>
</dbReference>
<dbReference type="Pfam" id="PF01546">
    <property type="entry name" value="Peptidase_M20"/>
    <property type="match status" value="1"/>
</dbReference>
<dbReference type="InterPro" id="IPR036264">
    <property type="entry name" value="Bact_exopeptidase_dim_dom"/>
</dbReference>
<dbReference type="Proteomes" id="UP000321129">
    <property type="component" value="Unassembled WGS sequence"/>
</dbReference>
<dbReference type="GO" id="GO:0046872">
    <property type="term" value="F:metal ion binding"/>
    <property type="evidence" value="ECO:0007669"/>
    <property type="project" value="UniProtKB-KW"/>
</dbReference>
<organism evidence="8 9">
    <name type="scientific">Flavisphingopyxis soli</name>
    <dbReference type="NCBI Taxonomy" id="2601267"/>
    <lineage>
        <taxon>Bacteria</taxon>
        <taxon>Pseudomonadati</taxon>
        <taxon>Pseudomonadota</taxon>
        <taxon>Alphaproteobacteria</taxon>
        <taxon>Sphingomonadales</taxon>
        <taxon>Sphingopyxidaceae</taxon>
        <taxon>Flavisphingopyxis</taxon>
    </lineage>
</organism>
<dbReference type="OrthoDB" id="9809784at2"/>
<evidence type="ECO:0000256" key="3">
    <source>
        <dbReference type="ARBA" id="ARBA00022723"/>
    </source>
</evidence>
<dbReference type="Pfam" id="PF07687">
    <property type="entry name" value="M20_dimer"/>
    <property type="match status" value="1"/>
</dbReference>
<dbReference type="GO" id="GO:0006508">
    <property type="term" value="P:proteolysis"/>
    <property type="evidence" value="ECO:0007669"/>
    <property type="project" value="UniProtKB-KW"/>
</dbReference>
<dbReference type="InterPro" id="IPR002933">
    <property type="entry name" value="Peptidase_M20"/>
</dbReference>
<accession>A0A5C6U6K4</accession>
<dbReference type="InterPro" id="IPR011650">
    <property type="entry name" value="Peptidase_M20_dimer"/>
</dbReference>
<protein>
    <submittedName>
        <fullName evidence="8">M20/M25/M40 family metallo-hydrolase</fullName>
    </submittedName>
</protein>
<keyword evidence="5" id="KW-0862">Zinc</keyword>
<dbReference type="InterPro" id="IPR001261">
    <property type="entry name" value="ArgE/DapE_CS"/>
</dbReference>
<feature type="signal peptide" evidence="6">
    <location>
        <begin position="1"/>
        <end position="23"/>
    </location>
</feature>
<sequence>MRPKFSLAILLSCAATITVPAHAANDQQAQTLEIYQTAIETATVKGRGEVPKLANYLAGKFRTAGWAEDDIHVIPYEGDPGDQTAALIVRWPAAKKTDRKPILLLAHMDVVEAKRSDWERDPFKLITEGGYFYGRGTSDDKQGVTEITASLLALKAAGFKPTRDIVVLFTGDEETGQNGASLGASDWLKWTNAEYALNADAGGGAFDRDGRALGFGMQTAEKVYQTFTLSVHNRGGHSSRPRPDNAIYELAGALKRLEVYRFTPALNETTRAYYIERAKQETGALGDAMRAWVANPDDGAAADIIEASELEVGTTRTRCVATRLAGGHADNALPQLAQATVNCRILPGEDPALTLAALKAIAGEGVEVEPVKPAIASPPSPLRPDVVAAYTKAVRARFPTAPIVPQMSTGATDGLYFRAAGIPVYGIDGTWGVSPDDERAHGLNERLPVKALHDGVAIWTEMLRDLAG</sequence>
<dbReference type="RefSeq" id="WP_147123741.1">
    <property type="nucleotide sequence ID" value="NZ_VOPY01000004.1"/>
</dbReference>
<evidence type="ECO:0000256" key="2">
    <source>
        <dbReference type="ARBA" id="ARBA00022670"/>
    </source>
</evidence>
<comment type="caution">
    <text evidence="8">The sequence shown here is derived from an EMBL/GenBank/DDBJ whole genome shotgun (WGS) entry which is preliminary data.</text>
</comment>
<dbReference type="SUPFAM" id="SSF55031">
    <property type="entry name" value="Bacterial exopeptidase dimerisation domain"/>
    <property type="match status" value="1"/>
</dbReference>
<keyword evidence="6" id="KW-0732">Signal</keyword>
<name>A0A5C6U6K4_9SPHN</name>
<evidence type="ECO:0000256" key="5">
    <source>
        <dbReference type="ARBA" id="ARBA00022833"/>
    </source>
</evidence>
<keyword evidence="3" id="KW-0479">Metal-binding</keyword>
<dbReference type="PANTHER" id="PTHR45962:SF1">
    <property type="entry name" value="N-FATTY-ACYL-AMINO ACID SYNTHASE_HYDROLASE PM20D1"/>
    <property type="match status" value="1"/>
</dbReference>
<evidence type="ECO:0000313" key="9">
    <source>
        <dbReference type="Proteomes" id="UP000321129"/>
    </source>
</evidence>